<dbReference type="GO" id="GO:0016788">
    <property type="term" value="F:hydrolase activity, acting on ester bonds"/>
    <property type="evidence" value="ECO:0007669"/>
    <property type="project" value="InterPro"/>
</dbReference>
<dbReference type="GO" id="GO:0051123">
    <property type="term" value="P:RNA polymerase II preinitiation complex assembly"/>
    <property type="evidence" value="ECO:0007669"/>
    <property type="project" value="TreeGrafter"/>
</dbReference>
<comment type="subcellular location">
    <subcellularLocation>
        <location evidence="1">Nucleus</location>
    </subcellularLocation>
</comment>
<evidence type="ECO:0000259" key="7">
    <source>
        <dbReference type="Pfam" id="PF15288"/>
    </source>
</evidence>
<feature type="compositionally biased region" description="Low complexity" evidence="5">
    <location>
        <begin position="1127"/>
        <end position="1151"/>
    </location>
</feature>
<evidence type="ECO:0000256" key="5">
    <source>
        <dbReference type="SAM" id="MobiDB-lite"/>
    </source>
</evidence>
<feature type="domain" description="Zinc knuckle" evidence="7">
    <location>
        <begin position="1103"/>
        <end position="1128"/>
    </location>
</feature>
<dbReference type="GO" id="GO:0004402">
    <property type="term" value="F:histone acetyltransferase activity"/>
    <property type="evidence" value="ECO:0007669"/>
    <property type="project" value="InterPro"/>
</dbReference>
<feature type="compositionally biased region" description="Polar residues" evidence="5">
    <location>
        <begin position="1152"/>
        <end position="1168"/>
    </location>
</feature>
<reference evidence="8 9" key="1">
    <citation type="submission" date="2017-10" db="EMBL/GenBank/DDBJ databases">
        <title>A novel species of cold-tolerant Malassezia isolated from bats.</title>
        <authorList>
            <person name="Lorch J.M."/>
            <person name="Palmer J.M."/>
            <person name="Vanderwolf K.J."/>
            <person name="Schmidt K.Z."/>
            <person name="Verant M.L."/>
            <person name="Weller T.J."/>
            <person name="Blehert D.S."/>
        </authorList>
    </citation>
    <scope>NUCLEOTIDE SEQUENCE [LARGE SCALE GENOMIC DNA]</scope>
    <source>
        <strain evidence="8 9">NWHC:44797-103</strain>
    </source>
</reference>
<sequence length="1181" mass="134028">MMSYAEGHAAYMAELAAIIETDRAHERKIVAIGECGLDYDRLHFAQAGVQEKAFDMQLTLAEKVQLPLFLHSRAAHQDFVRILRPHLEMLRRAFHLTTPPSLEEEGSVGVVHSFTGTKEELDELLSLGLYIGVNGCSLKTQENLDVVRHIPLHRIMLETGSMEPEPDDAVTQLEGLALGQVLEDLGIVGNESDLRRIGLGASKAQTNHALNKDEIYRDDFDEDAVEDVQEDAEMEEADGNTKTPIEQNGVQPLRHAKAPIRGEDDDFADEEEEEEPAPPADVEISSPLGSKNSPISPRKEALQLFPDFKPGVVLNHTDLFGTQSLKRRRLVSKAKPLRFAPKVALLEPAPAVEALTTPELSQQPSNATQTLVTRFAASCIGTDKQSQEKAVLLVEFDDDTTDRDTGRPGKSVNNVEVDDWERRVVLSGSQPKELHIADLSRSRNFELSNGTWFESIIWNPHNKFRPFDRLIMDMNDPDMIFENEKASDEKQTSLLRADAPPNLLKTSKYTGELDMFNISNDRMYEMSKEHRHRVRQTLGQLVVRHTWPAIRLQLPFYKTRLTKQETRSWHRPRIQFPVNAPITFSKVRTTRKSKDGERRSKDPSEVLRSTRDLTLKDASNYILCEYSEEYPPLLSNIGMGSLLVNYYRKKDSKDDYIPRGELGEAFVLETTDESPFMKFGGVEPGQTQPVFYNNMYRGPLFRHKPESNDFLFIRSTTKNDVRYYLRDIPFLFTVGQTYPTTPIPGPHARLVTNNIKYRLQMITYKLVEKSHAHRIKIHRVMKYFPDQNELQMRQRLKEFMVYNRKSGDVHQGFWRLKPNVPIPDEAELQKLLTPEHICLVEGMQVGQRHLLDAGFTKTAEGAEDDGDENKLDIEQLLAPWITSKNFLQATQGKAMLKLHGDGDPSGRGEAFSFVRVSMKEIFLRAGEDVDERLAAEAEARAKSGHRYNVAEQQAIYRSEVDRIWKAQIAALSNPVPPVVTPKEDYEWREEERKEKIEQQKGSKPLLIKRLFNGVWYRHIVRDPQVINAYIRQRQQLEEQSIVTESLVPTGDTALDALRKKRLEDEIAARVKNQDRRLQRKNAKAAAEGVTGGYKKMPNKTNTKRRCGRCGMVGHMATNNACPQYPTNNPNDRNGSGSGSSGVRPPSVMPMPNSTYYTNATNQQNSMATAPQYGPMGQMAPP</sequence>
<dbReference type="Gene3D" id="3.20.20.140">
    <property type="entry name" value="Metal-dependent hydrolases"/>
    <property type="match status" value="1"/>
</dbReference>
<keyword evidence="4" id="KW-0539">Nucleus</keyword>
<evidence type="ECO:0000313" key="8">
    <source>
        <dbReference type="EMBL" id="PKI84200.1"/>
    </source>
</evidence>
<dbReference type="GO" id="GO:0017025">
    <property type="term" value="F:TBP-class protein binding"/>
    <property type="evidence" value="ECO:0007669"/>
    <property type="project" value="InterPro"/>
</dbReference>
<evidence type="ECO:0000313" key="9">
    <source>
        <dbReference type="Proteomes" id="UP000232875"/>
    </source>
</evidence>
<dbReference type="InterPro" id="IPR040240">
    <property type="entry name" value="TAF1"/>
</dbReference>
<evidence type="ECO:0008006" key="10">
    <source>
        <dbReference type="Google" id="ProtNLM"/>
    </source>
</evidence>
<dbReference type="CDD" id="cd01310">
    <property type="entry name" value="TatD_DNAse"/>
    <property type="match status" value="1"/>
</dbReference>
<dbReference type="InterPro" id="IPR022591">
    <property type="entry name" value="TAF1_HAT_dom"/>
</dbReference>
<dbReference type="PANTHER" id="PTHR13900:SF0">
    <property type="entry name" value="TRANSCRIPTION INITIATION FACTOR TFIID SUBUNIT 1"/>
    <property type="match status" value="1"/>
</dbReference>
<keyword evidence="9" id="KW-1185">Reference proteome</keyword>
<evidence type="ECO:0000256" key="1">
    <source>
        <dbReference type="ARBA" id="ARBA00004123"/>
    </source>
</evidence>
<feature type="domain" description="Transcription initiation factor TFIID subunit 1 histone acetyltransferase" evidence="6">
    <location>
        <begin position="516"/>
        <end position="971"/>
    </location>
</feature>
<evidence type="ECO:0000256" key="3">
    <source>
        <dbReference type="ARBA" id="ARBA00023163"/>
    </source>
</evidence>
<dbReference type="GO" id="GO:0016251">
    <property type="term" value="F:RNA polymerase II general transcription initiation factor activity"/>
    <property type="evidence" value="ECO:0007669"/>
    <property type="project" value="InterPro"/>
</dbReference>
<dbReference type="InterPro" id="IPR041670">
    <property type="entry name" value="Znf-CCHC_6"/>
</dbReference>
<evidence type="ECO:0000256" key="2">
    <source>
        <dbReference type="ARBA" id="ARBA00023015"/>
    </source>
</evidence>
<accession>A0A2N1JCB0</accession>
<organism evidence="8 9">
    <name type="scientific">Malassezia vespertilionis</name>
    <dbReference type="NCBI Taxonomy" id="2020962"/>
    <lineage>
        <taxon>Eukaryota</taxon>
        <taxon>Fungi</taxon>
        <taxon>Dikarya</taxon>
        <taxon>Basidiomycota</taxon>
        <taxon>Ustilaginomycotina</taxon>
        <taxon>Malasseziomycetes</taxon>
        <taxon>Malasseziales</taxon>
        <taxon>Malasseziaceae</taxon>
        <taxon>Malassezia</taxon>
    </lineage>
</organism>
<keyword evidence="2" id="KW-0805">Transcription regulation</keyword>
<keyword evidence="3" id="KW-0804">Transcription</keyword>
<dbReference type="STRING" id="2020962.A0A2N1JCB0"/>
<feature type="region of interest" description="Disordered" evidence="5">
    <location>
        <begin position="265"/>
        <end position="294"/>
    </location>
</feature>
<dbReference type="SUPFAM" id="SSF51556">
    <property type="entry name" value="Metallo-dependent hydrolases"/>
    <property type="match status" value="1"/>
</dbReference>
<dbReference type="InterPro" id="IPR001130">
    <property type="entry name" value="TatD-like"/>
</dbReference>
<dbReference type="OrthoDB" id="5752at2759"/>
<dbReference type="EMBL" id="KZ454990">
    <property type="protein sequence ID" value="PKI84200.1"/>
    <property type="molecule type" value="Genomic_DNA"/>
</dbReference>
<protein>
    <recommendedName>
        <fullName evidence="10">Taf1p</fullName>
    </recommendedName>
</protein>
<evidence type="ECO:0000259" key="6">
    <source>
        <dbReference type="Pfam" id="PF12157"/>
    </source>
</evidence>
<dbReference type="AlphaFoldDB" id="A0A2N1JCB0"/>
<dbReference type="Pfam" id="PF01026">
    <property type="entry name" value="TatD_DNase"/>
    <property type="match status" value="1"/>
</dbReference>
<dbReference type="Pfam" id="PF12157">
    <property type="entry name" value="DUF3591"/>
    <property type="match status" value="1"/>
</dbReference>
<dbReference type="Proteomes" id="UP000232875">
    <property type="component" value="Unassembled WGS sequence"/>
</dbReference>
<proteinExistence type="predicted"/>
<feature type="region of interest" description="Disordered" evidence="5">
    <location>
        <begin position="1118"/>
        <end position="1181"/>
    </location>
</feature>
<dbReference type="PANTHER" id="PTHR13900">
    <property type="entry name" value="TRANSCRIPTION INITIATION FACTOR TFIID"/>
    <property type="match status" value="1"/>
</dbReference>
<dbReference type="GO" id="GO:0005669">
    <property type="term" value="C:transcription factor TFIID complex"/>
    <property type="evidence" value="ECO:0007669"/>
    <property type="project" value="InterPro"/>
</dbReference>
<feature type="compositionally biased region" description="Acidic residues" evidence="5">
    <location>
        <begin position="265"/>
        <end position="276"/>
    </location>
</feature>
<dbReference type="InterPro" id="IPR032466">
    <property type="entry name" value="Metal_Hydrolase"/>
</dbReference>
<name>A0A2N1JCB0_9BASI</name>
<gene>
    <name evidence="8" type="ORF">MVES_001950</name>
</gene>
<evidence type="ECO:0000256" key="4">
    <source>
        <dbReference type="ARBA" id="ARBA00023242"/>
    </source>
</evidence>
<dbReference type="Pfam" id="PF15288">
    <property type="entry name" value="zf-CCHC_6"/>
    <property type="match status" value="1"/>
</dbReference>